<gene>
    <name evidence="2" type="ORF">CBM2613_B110116</name>
</gene>
<organism evidence="2 3">
    <name type="scientific">Cupriavidus taiwanensis</name>
    <dbReference type="NCBI Taxonomy" id="164546"/>
    <lineage>
        <taxon>Bacteria</taxon>
        <taxon>Pseudomonadati</taxon>
        <taxon>Pseudomonadota</taxon>
        <taxon>Betaproteobacteria</taxon>
        <taxon>Burkholderiales</taxon>
        <taxon>Burkholderiaceae</taxon>
        <taxon>Cupriavidus</taxon>
    </lineage>
</organism>
<name>A0A976B041_9BURK</name>
<dbReference type="AlphaFoldDB" id="A0A976B041"/>
<evidence type="ECO:0000313" key="3">
    <source>
        <dbReference type="Proteomes" id="UP000256952"/>
    </source>
</evidence>
<accession>A0A976B041</accession>
<evidence type="ECO:0000313" key="2">
    <source>
        <dbReference type="EMBL" id="SOZ67973.1"/>
    </source>
</evidence>
<dbReference type="InterPro" id="IPR025391">
    <property type="entry name" value="DUF4123"/>
</dbReference>
<evidence type="ECO:0000259" key="1">
    <source>
        <dbReference type="Pfam" id="PF13503"/>
    </source>
</evidence>
<dbReference type="Proteomes" id="UP000256952">
    <property type="component" value="Chromosome CBM2613_b"/>
</dbReference>
<sequence>MNPIAPSHGNHLMIRDELLQCNAATDFDHRWLAEYDFALLDPLRFEVEEYRDFPVTAIVPEPLSNQAKYMPVLMRLRELTDEARGRLLKSIDDRLASGDATLSGLLRCGTGAGQLLSHLRKLLIVRHLRSGQDYLLRYFDPRVMRHLQWILGAEQRGALLGPAHAWAWPCAQGWRVLQRQEADSLSYQLRLEDAQWDSLQRLPLVNAALVELEMVAPGLLRDEGLPRTLDEQLVYASQAMGLREEADWVFCSVQAARFHPEIHEHPRLQKLVLRARAEGTGYADACSELTEGDWLSMAEAMIRRKFIGGDET</sequence>
<dbReference type="EMBL" id="OFTH01000036">
    <property type="protein sequence ID" value="SOZ67973.1"/>
    <property type="molecule type" value="Genomic_DNA"/>
</dbReference>
<reference evidence="2 3" key="1">
    <citation type="submission" date="2018-01" db="EMBL/GenBank/DDBJ databases">
        <authorList>
            <person name="Clerissi C."/>
        </authorList>
    </citation>
    <scope>NUCLEOTIDE SEQUENCE [LARGE SCALE GENOMIC DNA]</scope>
    <source>
        <strain evidence="2">Cupriavidus taiwanensis STM 8556</strain>
    </source>
</reference>
<feature type="domain" description="DUF4123" evidence="1">
    <location>
        <begin position="60"/>
        <end position="157"/>
    </location>
</feature>
<dbReference type="Pfam" id="PF13503">
    <property type="entry name" value="DUF4123"/>
    <property type="match status" value="1"/>
</dbReference>
<protein>
    <recommendedName>
        <fullName evidence="1">DUF4123 domain-containing protein</fullName>
    </recommendedName>
</protein>
<proteinExistence type="predicted"/>
<comment type="caution">
    <text evidence="2">The sequence shown here is derived from an EMBL/GenBank/DDBJ whole genome shotgun (WGS) entry which is preliminary data.</text>
</comment>